<dbReference type="SMART" id="SM00724">
    <property type="entry name" value="TLC"/>
    <property type="match status" value="1"/>
</dbReference>
<evidence type="ECO:0000256" key="6">
    <source>
        <dbReference type="ARBA" id="ARBA00022989"/>
    </source>
</evidence>
<feature type="transmembrane region" description="Helical" evidence="11">
    <location>
        <begin position="372"/>
        <end position="397"/>
    </location>
</feature>
<reference evidence="13" key="1">
    <citation type="journal article" date="2020" name="Stud. Mycol.">
        <title>101 Dothideomycetes genomes: a test case for predicting lifestyles and emergence of pathogens.</title>
        <authorList>
            <person name="Haridas S."/>
            <person name="Albert R."/>
            <person name="Binder M."/>
            <person name="Bloem J."/>
            <person name="Labutti K."/>
            <person name="Salamov A."/>
            <person name="Andreopoulos B."/>
            <person name="Baker S."/>
            <person name="Barry K."/>
            <person name="Bills G."/>
            <person name="Bluhm B."/>
            <person name="Cannon C."/>
            <person name="Castanera R."/>
            <person name="Culley D."/>
            <person name="Daum C."/>
            <person name="Ezra D."/>
            <person name="Gonzalez J."/>
            <person name="Henrissat B."/>
            <person name="Kuo A."/>
            <person name="Liang C."/>
            <person name="Lipzen A."/>
            <person name="Lutzoni F."/>
            <person name="Magnuson J."/>
            <person name="Mondo S."/>
            <person name="Nolan M."/>
            <person name="Ohm R."/>
            <person name="Pangilinan J."/>
            <person name="Park H.-J."/>
            <person name="Ramirez L."/>
            <person name="Alfaro M."/>
            <person name="Sun H."/>
            <person name="Tritt A."/>
            <person name="Yoshinaga Y."/>
            <person name="Zwiers L.-H."/>
            <person name="Turgeon B."/>
            <person name="Goodwin S."/>
            <person name="Spatafora J."/>
            <person name="Crous P."/>
            <person name="Grigoriev I."/>
        </authorList>
    </citation>
    <scope>NUCLEOTIDE SEQUENCE</scope>
    <source>
        <strain evidence="13">CBS 260.36</strain>
    </source>
</reference>
<dbReference type="InterPro" id="IPR016439">
    <property type="entry name" value="Lag1/Lac1-like"/>
</dbReference>
<feature type="transmembrane region" description="Helical" evidence="11">
    <location>
        <begin position="317"/>
        <end position="334"/>
    </location>
</feature>
<dbReference type="Pfam" id="PF03798">
    <property type="entry name" value="TRAM_LAG1_CLN8"/>
    <property type="match status" value="1"/>
</dbReference>
<evidence type="ECO:0000256" key="9">
    <source>
        <dbReference type="PROSITE-ProRule" id="PRU00205"/>
    </source>
</evidence>
<dbReference type="GO" id="GO:0046513">
    <property type="term" value="P:ceramide biosynthetic process"/>
    <property type="evidence" value="ECO:0007669"/>
    <property type="project" value="InterPro"/>
</dbReference>
<evidence type="ECO:0000256" key="1">
    <source>
        <dbReference type="ARBA" id="ARBA00004477"/>
    </source>
</evidence>
<feature type="compositionally biased region" description="Acidic residues" evidence="10">
    <location>
        <begin position="410"/>
        <end position="423"/>
    </location>
</feature>
<evidence type="ECO:0000256" key="10">
    <source>
        <dbReference type="SAM" id="MobiDB-lite"/>
    </source>
</evidence>
<evidence type="ECO:0000256" key="11">
    <source>
        <dbReference type="SAM" id="Phobius"/>
    </source>
</evidence>
<dbReference type="Proteomes" id="UP000799439">
    <property type="component" value="Unassembled WGS sequence"/>
</dbReference>
<keyword evidence="7 9" id="KW-0472">Membrane</keyword>
<dbReference type="PROSITE" id="PS50922">
    <property type="entry name" value="TLC"/>
    <property type="match status" value="1"/>
</dbReference>
<evidence type="ECO:0000256" key="5">
    <source>
        <dbReference type="ARBA" id="ARBA00022824"/>
    </source>
</evidence>
<evidence type="ECO:0000313" key="14">
    <source>
        <dbReference type="Proteomes" id="UP000799439"/>
    </source>
</evidence>
<dbReference type="GO" id="GO:0005789">
    <property type="term" value="C:endoplasmic reticulum membrane"/>
    <property type="evidence" value="ECO:0007669"/>
    <property type="project" value="UniProtKB-SubCell"/>
</dbReference>
<organism evidence="13 14">
    <name type="scientific">Myriangium duriaei CBS 260.36</name>
    <dbReference type="NCBI Taxonomy" id="1168546"/>
    <lineage>
        <taxon>Eukaryota</taxon>
        <taxon>Fungi</taxon>
        <taxon>Dikarya</taxon>
        <taxon>Ascomycota</taxon>
        <taxon>Pezizomycotina</taxon>
        <taxon>Dothideomycetes</taxon>
        <taxon>Dothideomycetidae</taxon>
        <taxon>Myriangiales</taxon>
        <taxon>Myriangiaceae</taxon>
        <taxon>Myriangium</taxon>
    </lineage>
</organism>
<dbReference type="InterPro" id="IPR006634">
    <property type="entry name" value="TLC-dom"/>
</dbReference>
<evidence type="ECO:0000256" key="3">
    <source>
        <dbReference type="ARBA" id="ARBA00022679"/>
    </source>
</evidence>
<dbReference type="PANTHER" id="PTHR12560">
    <property type="entry name" value="LONGEVITY ASSURANCE FACTOR 1 LAG1"/>
    <property type="match status" value="1"/>
</dbReference>
<comment type="caution">
    <text evidence="13">The sequence shown here is derived from an EMBL/GenBank/DDBJ whole genome shotgun (WGS) entry which is preliminary data.</text>
</comment>
<evidence type="ECO:0000256" key="7">
    <source>
        <dbReference type="ARBA" id="ARBA00023136"/>
    </source>
</evidence>
<dbReference type="PANTHER" id="PTHR12560:SF11">
    <property type="entry name" value="CERAMIDE SYNTHASE LAC1-RELATED"/>
    <property type="match status" value="1"/>
</dbReference>
<feature type="region of interest" description="Disordered" evidence="10">
    <location>
        <begin position="408"/>
        <end position="459"/>
    </location>
</feature>
<feature type="region of interest" description="Disordered" evidence="10">
    <location>
        <begin position="1"/>
        <end position="77"/>
    </location>
</feature>
<keyword evidence="8" id="KW-0325">Glycoprotein</keyword>
<evidence type="ECO:0000313" key="13">
    <source>
        <dbReference type="EMBL" id="KAF2148248.1"/>
    </source>
</evidence>
<keyword evidence="3" id="KW-0808">Transferase</keyword>
<name>A0A9P4IWX2_9PEZI</name>
<evidence type="ECO:0000256" key="2">
    <source>
        <dbReference type="ARBA" id="ARBA00009808"/>
    </source>
</evidence>
<gene>
    <name evidence="13" type="ORF">K461DRAFT_262257</name>
</gene>
<dbReference type="GO" id="GO:0050291">
    <property type="term" value="F:sphingosine N-acyltransferase activity"/>
    <property type="evidence" value="ECO:0007669"/>
    <property type="project" value="InterPro"/>
</dbReference>
<sequence>MSQLDTEPFPAAIASTGSDAKDQSPRPERTRPRRKSSRLGGEPRGDTGAAALATMDPVPGADMARANSGKLPRHSKRRKAKSLFRRWVRFSLRTHTWINPLIIVLLVLGAYALNPTESNPLHKAIFVSYPLPRAPGSTAPIQYGKGKADFAFVGFYTIVLTFTREFIMQRVIRPIALRWGIKSRAKQSRFMEQFYTAVYFSIMGPVGLWVMSRTPVWYFNTRGMFEGFPHRSHDAAVKSYYLLQASYWAQQWLVLLLMLEKPRKDFKELVLHHVITLALIWLSYRFHFTYMGVAVYVTHDISDFFLATSKVLNYIDSPVTIPYFVFFIGVWTYMRHYLNLRILYATATEFRTVGPFELNWDTQQYKCWISQYITFALLAVLQAVNLFWMFLILRILYRYAITKVATDDRSDSEEEDEDEQEEKESDREFAVEDSKDASGVRQRRVPNGKENGAPAAPQVFINGAPAVVVDEPVGDGKKKKR</sequence>
<evidence type="ECO:0000256" key="8">
    <source>
        <dbReference type="ARBA" id="ARBA00023180"/>
    </source>
</evidence>
<feature type="transmembrane region" description="Helical" evidence="11">
    <location>
        <begin position="271"/>
        <end position="297"/>
    </location>
</feature>
<dbReference type="AlphaFoldDB" id="A0A9P4IWX2"/>
<feature type="compositionally biased region" description="Basic and acidic residues" evidence="10">
    <location>
        <begin position="19"/>
        <end position="30"/>
    </location>
</feature>
<feature type="domain" description="TLC" evidence="12">
    <location>
        <begin position="185"/>
        <end position="401"/>
    </location>
</feature>
<keyword evidence="6 11" id="KW-1133">Transmembrane helix</keyword>
<comment type="subcellular location">
    <subcellularLocation>
        <location evidence="1">Endoplasmic reticulum membrane</location>
        <topology evidence="1">Multi-pass membrane protein</topology>
    </subcellularLocation>
</comment>
<accession>A0A9P4IWX2</accession>
<keyword evidence="14" id="KW-1185">Reference proteome</keyword>
<protein>
    <submittedName>
        <fullName evidence="13">Longevity-assurance protein 1</fullName>
    </submittedName>
</protein>
<proteinExistence type="inferred from homology"/>
<evidence type="ECO:0000259" key="12">
    <source>
        <dbReference type="PROSITE" id="PS50922"/>
    </source>
</evidence>
<feature type="transmembrane region" description="Helical" evidence="11">
    <location>
        <begin position="150"/>
        <end position="172"/>
    </location>
</feature>
<feature type="compositionally biased region" description="Basic and acidic residues" evidence="10">
    <location>
        <begin position="424"/>
        <end position="438"/>
    </location>
</feature>
<feature type="transmembrane region" description="Helical" evidence="11">
    <location>
        <begin position="193"/>
        <end position="219"/>
    </location>
</feature>
<keyword evidence="5" id="KW-0256">Endoplasmic reticulum</keyword>
<dbReference type="OrthoDB" id="3053196at2759"/>
<comment type="similarity">
    <text evidence="2">Belongs to the sphingosine N-acyltransferase family.</text>
</comment>
<evidence type="ECO:0000256" key="4">
    <source>
        <dbReference type="ARBA" id="ARBA00022692"/>
    </source>
</evidence>
<dbReference type="EMBL" id="ML996093">
    <property type="protein sequence ID" value="KAF2148248.1"/>
    <property type="molecule type" value="Genomic_DNA"/>
</dbReference>
<feature type="transmembrane region" description="Helical" evidence="11">
    <location>
        <begin position="96"/>
        <end position="113"/>
    </location>
</feature>
<keyword evidence="4 9" id="KW-0812">Transmembrane</keyword>